<dbReference type="PANTHER" id="PTHR46696:SF1">
    <property type="entry name" value="CYTOCHROME P450 YJIB-RELATED"/>
    <property type="match status" value="1"/>
</dbReference>
<protein>
    <submittedName>
        <fullName evidence="4">Cytochrome P450</fullName>
    </submittedName>
</protein>
<proteinExistence type="inferred from homology"/>
<keyword evidence="2" id="KW-0503">Monooxygenase</keyword>
<evidence type="ECO:0000256" key="3">
    <source>
        <dbReference type="SAM" id="MobiDB-lite"/>
    </source>
</evidence>
<keyword evidence="2" id="KW-0349">Heme</keyword>
<keyword evidence="2" id="KW-0479">Metal-binding</keyword>
<comment type="caution">
    <text evidence="4">The sequence shown here is derived from an EMBL/GenBank/DDBJ whole genome shotgun (WGS) entry which is preliminary data.</text>
</comment>
<dbReference type="Proteomes" id="UP000724964">
    <property type="component" value="Unassembled WGS sequence"/>
</dbReference>
<dbReference type="EMBL" id="JAFIUH010000003">
    <property type="protein sequence ID" value="MBN4059553.1"/>
    <property type="molecule type" value="Genomic_DNA"/>
</dbReference>
<gene>
    <name evidence="4" type="ORF">JYT35_00365</name>
</gene>
<organism evidence="4 5">
    <name type="scientific">Acidimicrobium ferrooxidans</name>
    <dbReference type="NCBI Taxonomy" id="53635"/>
    <lineage>
        <taxon>Bacteria</taxon>
        <taxon>Bacillati</taxon>
        <taxon>Actinomycetota</taxon>
        <taxon>Acidimicrobiia</taxon>
        <taxon>Acidimicrobiales</taxon>
        <taxon>Acidimicrobiaceae</taxon>
        <taxon>Acidimicrobium</taxon>
    </lineage>
</organism>
<feature type="region of interest" description="Disordered" evidence="3">
    <location>
        <begin position="1"/>
        <end position="22"/>
    </location>
</feature>
<dbReference type="PROSITE" id="PS00086">
    <property type="entry name" value="CYTOCHROME_P450"/>
    <property type="match status" value="1"/>
</dbReference>
<dbReference type="Gene3D" id="1.10.630.10">
    <property type="entry name" value="Cytochrome P450"/>
    <property type="match status" value="1"/>
</dbReference>
<evidence type="ECO:0000313" key="5">
    <source>
        <dbReference type="Proteomes" id="UP000724964"/>
    </source>
</evidence>
<evidence type="ECO:0000313" key="4">
    <source>
        <dbReference type="EMBL" id="MBN4059553.1"/>
    </source>
</evidence>
<dbReference type="InterPro" id="IPR017972">
    <property type="entry name" value="Cyt_P450_CS"/>
</dbReference>
<dbReference type="InterPro" id="IPR002397">
    <property type="entry name" value="Cyt_P450_B"/>
</dbReference>
<comment type="similarity">
    <text evidence="1 2">Belongs to the cytochrome P450 family.</text>
</comment>
<reference evidence="4" key="1">
    <citation type="submission" date="2021-02" db="EMBL/GenBank/DDBJ databases">
        <title>Activity-based single-cell genomes from oceanic crustal fluid captures similar information to metagenomic and metatranscriptomic surveys with orders of magnitude less sampling.</title>
        <authorList>
            <person name="D'Angelo T.S."/>
            <person name="Orcutt B.N."/>
        </authorList>
    </citation>
    <scope>NUCLEOTIDE SEQUENCE [LARGE SCALE GENOMIC DNA]</scope>
    <source>
        <strain evidence="4">AH-315-J10</strain>
    </source>
</reference>
<dbReference type="SUPFAM" id="SSF48264">
    <property type="entry name" value="Cytochrome P450"/>
    <property type="match status" value="1"/>
</dbReference>
<dbReference type="PRINTS" id="PR00359">
    <property type="entry name" value="BP450"/>
</dbReference>
<dbReference type="InterPro" id="IPR036396">
    <property type="entry name" value="Cyt_P450_sf"/>
</dbReference>
<dbReference type="InterPro" id="IPR001128">
    <property type="entry name" value="Cyt_P450"/>
</dbReference>
<keyword evidence="2" id="KW-0560">Oxidoreductase</keyword>
<sequence length="440" mass="50365">MSDTTAKTIPLSELRTPEQEQAEFGAEVPAADELELHEINPVNAYLFQQDRWQGHFARLRAEDPVHFNEIQTAGRYWNITKYDDVRTVDGDWQTFSSAEGIALGLKKGSPEPEGPGRSVSFIAMDPPEQTAQRKTVRSVAAPGNLRNMEPLIRERTVQVLDSLPEGETFDWVDTVSIELTTMMLATLFDFPFEDRRKLTRWSDIVFAIPEPGGIIESHEQRVAELLECVTYFERLWEERRENPGNDLVSMLVHGEATKDSPTSEHLGNLILLIVGGNDTTRNTMSGSVYGLNKYPEQYDKLIADPTLIPKMVSEIIRWQTPLPYMRRTATRDTELGGKQIKKDDQVLMWYVSANRDESVFGDNADDIDIERENADRHLSFGYGVHFCMGSRLAELQLRILWEEILQRFERIEVQAEPERTLSSFVRGYTYLPVRVFRTTT</sequence>
<evidence type="ECO:0000256" key="1">
    <source>
        <dbReference type="ARBA" id="ARBA00010617"/>
    </source>
</evidence>
<dbReference type="PANTHER" id="PTHR46696">
    <property type="entry name" value="P450, PUTATIVE (EUROFUNG)-RELATED"/>
    <property type="match status" value="1"/>
</dbReference>
<name>A0ABS3ANY3_9ACTN</name>
<dbReference type="Pfam" id="PF00067">
    <property type="entry name" value="p450"/>
    <property type="match status" value="1"/>
</dbReference>
<keyword evidence="2" id="KW-0408">Iron</keyword>
<accession>A0ABS3ANY3</accession>
<dbReference type="CDD" id="cd11033">
    <property type="entry name" value="CYP142-like"/>
    <property type="match status" value="1"/>
</dbReference>
<keyword evidence="5" id="KW-1185">Reference proteome</keyword>
<evidence type="ECO:0000256" key="2">
    <source>
        <dbReference type="RuleBase" id="RU000461"/>
    </source>
</evidence>